<organism evidence="7 8">
    <name type="scientific">Rhizobium straminoryzae</name>
    <dbReference type="NCBI Taxonomy" id="1387186"/>
    <lineage>
        <taxon>Bacteria</taxon>
        <taxon>Pseudomonadati</taxon>
        <taxon>Pseudomonadota</taxon>
        <taxon>Alphaproteobacteria</taxon>
        <taxon>Hyphomicrobiales</taxon>
        <taxon>Rhizobiaceae</taxon>
        <taxon>Rhizobium/Agrobacterium group</taxon>
        <taxon>Rhizobium</taxon>
    </lineage>
</organism>
<keyword evidence="1" id="KW-0597">Phosphoprotein</keyword>
<keyword evidence="3" id="KW-0540">Nuclease</keyword>
<accession>A0A549TBY5</accession>
<evidence type="ECO:0000256" key="6">
    <source>
        <dbReference type="SAM" id="MobiDB-lite"/>
    </source>
</evidence>
<keyword evidence="8" id="KW-1185">Reference proteome</keyword>
<dbReference type="Pfam" id="PF01934">
    <property type="entry name" value="HepT-like"/>
    <property type="match status" value="1"/>
</dbReference>
<feature type="compositionally biased region" description="Low complexity" evidence="6">
    <location>
        <begin position="120"/>
        <end position="136"/>
    </location>
</feature>
<dbReference type="PANTHER" id="PTHR34139:SF1">
    <property type="entry name" value="RNASE MJ1380-RELATED"/>
    <property type="match status" value="1"/>
</dbReference>
<dbReference type="GO" id="GO:0016787">
    <property type="term" value="F:hydrolase activity"/>
    <property type="evidence" value="ECO:0007669"/>
    <property type="project" value="UniProtKB-KW"/>
</dbReference>
<evidence type="ECO:0000313" key="8">
    <source>
        <dbReference type="Proteomes" id="UP000316801"/>
    </source>
</evidence>
<evidence type="ECO:0000256" key="1">
    <source>
        <dbReference type="ARBA" id="ARBA00022553"/>
    </source>
</evidence>
<keyword evidence="2" id="KW-1277">Toxin-antitoxin system</keyword>
<dbReference type="AlphaFoldDB" id="A0A549TBY5"/>
<dbReference type="Proteomes" id="UP000316801">
    <property type="component" value="Unassembled WGS sequence"/>
</dbReference>
<dbReference type="GO" id="GO:0004540">
    <property type="term" value="F:RNA nuclease activity"/>
    <property type="evidence" value="ECO:0007669"/>
    <property type="project" value="InterPro"/>
</dbReference>
<protein>
    <submittedName>
        <fullName evidence="7">DUF86 domain-containing protein</fullName>
    </submittedName>
</protein>
<evidence type="ECO:0000256" key="3">
    <source>
        <dbReference type="ARBA" id="ARBA00022722"/>
    </source>
</evidence>
<evidence type="ECO:0000256" key="2">
    <source>
        <dbReference type="ARBA" id="ARBA00022649"/>
    </source>
</evidence>
<comment type="caution">
    <text evidence="7">The sequence shown here is derived from an EMBL/GenBank/DDBJ whole genome shotgun (WGS) entry which is preliminary data.</text>
</comment>
<dbReference type="InterPro" id="IPR008201">
    <property type="entry name" value="HepT-like"/>
</dbReference>
<dbReference type="GO" id="GO:0000166">
    <property type="term" value="F:nucleotide binding"/>
    <property type="evidence" value="ECO:0007669"/>
    <property type="project" value="UniProtKB-KW"/>
</dbReference>
<dbReference type="GO" id="GO:0110001">
    <property type="term" value="C:toxin-antitoxin complex"/>
    <property type="evidence" value="ECO:0007669"/>
    <property type="project" value="InterPro"/>
</dbReference>
<dbReference type="InterPro" id="IPR051813">
    <property type="entry name" value="HepT_RNase_toxin"/>
</dbReference>
<feature type="region of interest" description="Disordered" evidence="6">
    <location>
        <begin position="116"/>
        <end position="136"/>
    </location>
</feature>
<gene>
    <name evidence="7" type="ORF">FNA46_09705</name>
</gene>
<evidence type="ECO:0000313" key="7">
    <source>
        <dbReference type="EMBL" id="TRL39407.1"/>
    </source>
</evidence>
<reference evidence="7 8" key="1">
    <citation type="submission" date="2019-07" db="EMBL/GenBank/DDBJ databases">
        <title>Ln-dependent methylotrophs.</title>
        <authorList>
            <person name="Tani A."/>
        </authorList>
    </citation>
    <scope>NUCLEOTIDE SEQUENCE [LARGE SCALE GENOMIC DNA]</scope>
    <source>
        <strain evidence="7 8">SM12</strain>
    </source>
</reference>
<dbReference type="EMBL" id="VJMG01000021">
    <property type="protein sequence ID" value="TRL39407.1"/>
    <property type="molecule type" value="Genomic_DNA"/>
</dbReference>
<name>A0A549TBY5_9HYPH</name>
<evidence type="ECO:0000256" key="5">
    <source>
        <dbReference type="ARBA" id="ARBA00022801"/>
    </source>
</evidence>
<dbReference type="PANTHER" id="PTHR34139">
    <property type="entry name" value="UPF0331 PROTEIN MJ0127"/>
    <property type="match status" value="1"/>
</dbReference>
<sequence>MMARDIRHFLYDIQLAISAIESAVTGKTLADYQADAFLKLASERAIEIISEASRRIPEEIQNLRPEIPWPKIRGIGNILRHEYYGLSETILWGVIVDELPKLRVAIAAIQATLEGDEGDTGTASASTGASARSNMP</sequence>
<keyword evidence="5" id="KW-0378">Hydrolase</keyword>
<evidence type="ECO:0000256" key="4">
    <source>
        <dbReference type="ARBA" id="ARBA00022741"/>
    </source>
</evidence>
<keyword evidence="4" id="KW-0547">Nucleotide-binding</keyword>
<proteinExistence type="predicted"/>